<name>A0AAD2GXU6_9AGAR</name>
<comment type="caution">
    <text evidence="2">The sequence shown here is derived from an EMBL/GenBank/DDBJ whole genome shotgun (WGS) entry which is preliminary data.</text>
</comment>
<dbReference type="Proteomes" id="UP001295794">
    <property type="component" value="Unassembled WGS sequence"/>
</dbReference>
<dbReference type="Pfam" id="PF20415">
    <property type="entry name" value="DUF6699"/>
    <property type="match status" value="1"/>
</dbReference>
<evidence type="ECO:0000259" key="1">
    <source>
        <dbReference type="Pfam" id="PF20415"/>
    </source>
</evidence>
<keyword evidence="3" id="KW-1185">Reference proteome</keyword>
<gene>
    <name evidence="2" type="ORF">MYCIT1_LOCUS6514</name>
</gene>
<sequence length="285" mass="32114">MCLELRVDDLILRQQIMISIRVCSCFNSPLTRNHHPRAFTASSDSTSSDSLRNQSRRRLYTSYPPHSSHQALTMNPWGAAAPPPWVPQPAGYFPPGYATPQYASYWAQPGWNAPTVNGAFNSVKYPTLNPILALGTTTVRYDVRGQARNEIAQAIYMPNRLLVATSNQATHVRLISKAFPWSIEIVSASPVTCEVIWDALYKALQEPIADSEWGIIILDRKQRETIEKAAKKRSDNQDARYKRIDWLGGATIFKGLEKLEEFQDMRMLPGAEPCAETWVVRMSTS</sequence>
<dbReference type="AlphaFoldDB" id="A0AAD2GXU6"/>
<protein>
    <recommendedName>
        <fullName evidence="1">DUF6699 domain-containing protein</fullName>
    </recommendedName>
</protein>
<evidence type="ECO:0000313" key="2">
    <source>
        <dbReference type="EMBL" id="CAK5265491.1"/>
    </source>
</evidence>
<evidence type="ECO:0000313" key="3">
    <source>
        <dbReference type="Proteomes" id="UP001295794"/>
    </source>
</evidence>
<proteinExistence type="predicted"/>
<organism evidence="2 3">
    <name type="scientific">Mycena citricolor</name>
    <dbReference type="NCBI Taxonomy" id="2018698"/>
    <lineage>
        <taxon>Eukaryota</taxon>
        <taxon>Fungi</taxon>
        <taxon>Dikarya</taxon>
        <taxon>Basidiomycota</taxon>
        <taxon>Agaricomycotina</taxon>
        <taxon>Agaricomycetes</taxon>
        <taxon>Agaricomycetidae</taxon>
        <taxon>Agaricales</taxon>
        <taxon>Marasmiineae</taxon>
        <taxon>Mycenaceae</taxon>
        <taxon>Mycena</taxon>
    </lineage>
</organism>
<accession>A0AAD2GXU6</accession>
<dbReference type="InterPro" id="IPR046522">
    <property type="entry name" value="DUF6699"/>
</dbReference>
<feature type="domain" description="DUF6699" evidence="1">
    <location>
        <begin position="161"/>
        <end position="258"/>
    </location>
</feature>
<dbReference type="EMBL" id="CAVNYO010000091">
    <property type="protein sequence ID" value="CAK5265491.1"/>
    <property type="molecule type" value="Genomic_DNA"/>
</dbReference>
<reference evidence="2" key="1">
    <citation type="submission" date="2023-11" db="EMBL/GenBank/DDBJ databases">
        <authorList>
            <person name="De Vega J J."/>
            <person name="De Vega J J."/>
        </authorList>
    </citation>
    <scope>NUCLEOTIDE SEQUENCE</scope>
</reference>